<feature type="coiled-coil region" evidence="1">
    <location>
        <begin position="713"/>
        <end position="852"/>
    </location>
</feature>
<feature type="coiled-coil region" evidence="1">
    <location>
        <begin position="1227"/>
        <end position="1254"/>
    </location>
</feature>
<feature type="compositionally biased region" description="Low complexity" evidence="2">
    <location>
        <begin position="372"/>
        <end position="384"/>
    </location>
</feature>
<evidence type="ECO:0000256" key="1">
    <source>
        <dbReference type="SAM" id="Coils"/>
    </source>
</evidence>
<feature type="compositionally biased region" description="Basic and acidic residues" evidence="2">
    <location>
        <begin position="972"/>
        <end position="985"/>
    </location>
</feature>
<organism evidence="3 4">
    <name type="scientific">Tetraparma gracilis</name>
    <dbReference type="NCBI Taxonomy" id="2962635"/>
    <lineage>
        <taxon>Eukaryota</taxon>
        <taxon>Sar</taxon>
        <taxon>Stramenopiles</taxon>
        <taxon>Ochrophyta</taxon>
        <taxon>Bolidophyceae</taxon>
        <taxon>Parmales</taxon>
        <taxon>Triparmaceae</taxon>
        <taxon>Tetraparma</taxon>
    </lineage>
</organism>
<feature type="compositionally biased region" description="Low complexity" evidence="2">
    <location>
        <begin position="312"/>
        <end position="347"/>
    </location>
</feature>
<evidence type="ECO:0000313" key="4">
    <source>
        <dbReference type="Proteomes" id="UP001165060"/>
    </source>
</evidence>
<feature type="compositionally biased region" description="Polar residues" evidence="2">
    <location>
        <begin position="1479"/>
        <end position="1503"/>
    </location>
</feature>
<feature type="region of interest" description="Disordered" evidence="2">
    <location>
        <begin position="226"/>
        <end position="477"/>
    </location>
</feature>
<feature type="compositionally biased region" description="Polar residues" evidence="2">
    <location>
        <begin position="1566"/>
        <end position="1575"/>
    </location>
</feature>
<evidence type="ECO:0000256" key="2">
    <source>
        <dbReference type="SAM" id="MobiDB-lite"/>
    </source>
</evidence>
<feature type="compositionally biased region" description="Polar residues" evidence="2">
    <location>
        <begin position="262"/>
        <end position="272"/>
    </location>
</feature>
<feature type="compositionally biased region" description="Polar residues" evidence="2">
    <location>
        <begin position="1600"/>
        <end position="1616"/>
    </location>
</feature>
<feature type="compositionally biased region" description="Gly residues" evidence="2">
    <location>
        <begin position="1628"/>
        <end position="1644"/>
    </location>
</feature>
<dbReference type="PANTHER" id="PTHR45615:SF40">
    <property type="entry name" value="MYOSIN HEAVY CHAIN, NON-MUSCLE"/>
    <property type="match status" value="1"/>
</dbReference>
<comment type="caution">
    <text evidence="3">The sequence shown here is derived from an EMBL/GenBank/DDBJ whole genome shotgun (WGS) entry which is preliminary data.</text>
</comment>
<protein>
    <submittedName>
        <fullName evidence="3">Uncharacterized protein</fullName>
    </submittedName>
</protein>
<gene>
    <name evidence="3" type="ORF">TeGR_g655</name>
</gene>
<feature type="compositionally biased region" description="Low complexity" evidence="2">
    <location>
        <begin position="1545"/>
        <end position="1565"/>
    </location>
</feature>
<dbReference type="Proteomes" id="UP001165060">
    <property type="component" value="Unassembled WGS sequence"/>
</dbReference>
<keyword evidence="4" id="KW-1185">Reference proteome</keyword>
<accession>A0ABQ6MQ44</accession>
<dbReference type="PANTHER" id="PTHR45615">
    <property type="entry name" value="MYOSIN HEAVY CHAIN, NON-MUSCLE"/>
    <property type="match status" value="1"/>
</dbReference>
<dbReference type="EMBL" id="BRYB01000471">
    <property type="protein sequence ID" value="GMI30626.1"/>
    <property type="molecule type" value="Genomic_DNA"/>
</dbReference>
<feature type="compositionally biased region" description="Basic residues" evidence="2">
    <location>
        <begin position="1434"/>
        <end position="1449"/>
    </location>
</feature>
<name>A0ABQ6MQ44_9STRA</name>
<feature type="compositionally biased region" description="Basic and acidic residues" evidence="2">
    <location>
        <begin position="1465"/>
        <end position="1478"/>
    </location>
</feature>
<feature type="coiled-coil region" evidence="1">
    <location>
        <begin position="885"/>
        <end position="947"/>
    </location>
</feature>
<evidence type="ECO:0000313" key="3">
    <source>
        <dbReference type="EMBL" id="GMI30626.1"/>
    </source>
</evidence>
<feature type="compositionally biased region" description="Low complexity" evidence="2">
    <location>
        <begin position="236"/>
        <end position="253"/>
    </location>
</feature>
<keyword evidence="1" id="KW-0175">Coiled coil</keyword>
<reference evidence="3 4" key="1">
    <citation type="journal article" date="2023" name="Commun. Biol.">
        <title>Genome analysis of Parmales, the sister group of diatoms, reveals the evolutionary specialization of diatoms from phago-mixotrophs to photoautotrophs.</title>
        <authorList>
            <person name="Ban H."/>
            <person name="Sato S."/>
            <person name="Yoshikawa S."/>
            <person name="Yamada K."/>
            <person name="Nakamura Y."/>
            <person name="Ichinomiya M."/>
            <person name="Sato N."/>
            <person name="Blanc-Mathieu R."/>
            <person name="Endo H."/>
            <person name="Kuwata A."/>
            <person name="Ogata H."/>
        </authorList>
    </citation>
    <scope>NUCLEOTIDE SEQUENCE [LARGE SCALE GENOMIC DNA]</scope>
</reference>
<feature type="compositionally biased region" description="Gly residues" evidence="2">
    <location>
        <begin position="1519"/>
        <end position="1532"/>
    </location>
</feature>
<feature type="region of interest" description="Disordered" evidence="2">
    <location>
        <begin position="966"/>
        <end position="985"/>
    </location>
</feature>
<feature type="coiled-coil region" evidence="1">
    <location>
        <begin position="527"/>
        <end position="603"/>
    </location>
</feature>
<feature type="compositionally biased region" description="Low complexity" evidence="2">
    <location>
        <begin position="423"/>
        <end position="434"/>
    </location>
</feature>
<feature type="region of interest" description="Disordered" evidence="2">
    <location>
        <begin position="1412"/>
        <end position="1657"/>
    </location>
</feature>
<feature type="compositionally biased region" description="Basic and acidic residues" evidence="2">
    <location>
        <begin position="1412"/>
        <end position="1433"/>
    </location>
</feature>
<feature type="non-terminal residue" evidence="3">
    <location>
        <position position="1"/>
    </location>
</feature>
<sequence length="1657" mass="183258">VPPMSSIAAASTSLPAGFSTLQSTKDRAALKKVFLDRDSLQSLGMPSDLIDRIYRALYVYTVGFHDLIRAIQGSSANSGGVSTVVWQTFVHLLEEVEGTEYRMRMNAMGDVHKDHTDRMVAEHAEETEKWHQQENELEETIASRDRLLDEVRDMHAGDTSRRDALQRELEECVEQQKREISLLTEERDMANSKCEDLEDTVEEMGDELTDLKDDLRVERESVLRLTTENQELHANGVAPSGASPGAASGGVSFAPPPMDAGRSNSTIAMSNVSDRRRSSAITGASKRGSVHNKRGSTRASMARGSTARGSTARGSRNSSVSSNASRKSMSNGSSRGSVGGNKSRGNSILSQLHESGGGALSQDSNIFRRLSSKLSSSQPKSPVSAFMEEASPLAPHSEDPGSPLTAPRIIVSAPTPPPKDRSGSFASSGGSRPSTGEEDRSRIASVSFAEDPAPSSPERARAVSFASPQASPKSVEEKEQTVAEHAHEKHKVRSKSMFSSTSLAEDPKFDANAIAAEILHGSEHDGAHQLFEASEKIKREKDALEDQLAAQVNQNSELQEEVNLLLAGVQELSTKNLDLEVAIEDQEQHEESLHDEIEELALQLAVIEASKNDIARQYNNQAGELQALYGVVERDKEHRHELNSKIRSLEHDTHLKEKELESTKGKMIDLSEHMELHKQNAHHLQDKLHKTEGTLEKTSAALFLLRRKHKTTVSALEKDLLDLNHYANRMENQLAAASFTGRIMSAAGSKVQTKWDDCEAENARLEEKLATTREKLATTLAKLKEETKVHTADLNLLQTECELHDEAKHKIRELTENKHELEAQQTHLTGELARVTAKCERQINAYNELAKEMDTNNFVIAEMSSELEKSDFSRQSQVGAKDIEIARMRKESMDMEDELKETMTEKNERDKDAKKAHRRIDALEKEMKTMTEDKKQLMEALHSMVEQGKHGEAMIEAWMNNPTGSSATFSAEVERKRRKTENDTRRKGSIFASVDLGDAPPPLNLQLMSGRLQASFEDFEDKRIRDLSMAQGASPEVSEVIEASLVINQMIRRFHVLEGTMKDLSLENFQNCMKLKICAKEFKASEEHWRTVNVNLSKAAREESASLKQDLVKRKTLLMAAKKMSETMKTKIKGLQKDQKTLNKKYSKSQVAVALGREQTMMAEEDARGNAMRFQEVRRTQAVTCVAHKTIHNVFTSVWHHVMPLGDDEEDDDEGGLEMQGGGALVLQDKNARRAALEAKIKAKKEKERKKERALSHLTMSSMLSDVESLWLSPSQISMETILKSVTRVNEVWDEVTHKYNQRNSEFRTTNKQHKILVEKHHHLEKWAEKETLRKSGLKEFGSQFNSNLREPKTTNSMTEVSWLHRVPQMNPDATSADEGFKERVLMAMNISWDERREQELLKSKVGGVKVERARADTRPEEHSDSFSGEHHGEHHGHHRHHHGKHSHRPSSGGAKDGSPRNLKHMMEDAERQKRESSRIPQNPMMQLNTQRPPVPIQSQRNAQLDAVTEAVRGEGEGGEGGGGGGGGGEGGTRNSNVMRPPPVSVGSGAGSNTNTNNTGTGRSTMATPASQASPRRSMMSPKAPGGQKKFWGAARKSVNRGQSFAQSPRNKNVKSPSPGKRSTMAAPGGGGGGGGGGGAGGEGAVPDIYRFSATKD</sequence>
<proteinExistence type="predicted"/>
<feature type="coiled-coil region" evidence="1">
    <location>
        <begin position="166"/>
        <end position="221"/>
    </location>
</feature>